<protein>
    <recommendedName>
        <fullName evidence="10">Elongation of very long chain fatty acids protein</fullName>
        <ecNumber evidence="10">2.3.1.199</ecNumber>
    </recommendedName>
    <alternativeName>
        <fullName evidence="10">Very-long-chain 3-oxoacyl-CoA synthase</fullName>
    </alternativeName>
</protein>
<feature type="transmembrane region" description="Helical" evidence="10">
    <location>
        <begin position="62"/>
        <end position="81"/>
    </location>
</feature>
<dbReference type="GO" id="GO:0034626">
    <property type="term" value="P:fatty acid elongation, polyunsaturated fatty acid"/>
    <property type="evidence" value="ECO:0007669"/>
    <property type="project" value="TreeGrafter"/>
</dbReference>
<evidence type="ECO:0000256" key="7">
    <source>
        <dbReference type="ARBA" id="ARBA00023098"/>
    </source>
</evidence>
<reference evidence="11" key="1">
    <citation type="submission" date="2014-11" db="EMBL/GenBank/DDBJ databases">
        <authorList>
            <person name="Geib S."/>
        </authorList>
    </citation>
    <scope>NUCLEOTIDE SEQUENCE</scope>
</reference>
<comment type="similarity">
    <text evidence="10">Belongs to the ELO family.</text>
</comment>
<keyword evidence="9 10" id="KW-0275">Fatty acid biosynthesis</keyword>
<feature type="transmembrane region" description="Helical" evidence="10">
    <location>
        <begin position="233"/>
        <end position="254"/>
    </location>
</feature>
<dbReference type="Pfam" id="PF01151">
    <property type="entry name" value="ELO"/>
    <property type="match status" value="1"/>
</dbReference>
<dbReference type="PANTHER" id="PTHR11157:SF12">
    <property type="entry name" value="ELONGATION OF VERY LONG CHAIN FATTY ACIDS PROTEIN 4"/>
    <property type="match status" value="1"/>
</dbReference>
<keyword evidence="2 10" id="KW-0444">Lipid biosynthesis</keyword>
<evidence type="ECO:0000256" key="3">
    <source>
        <dbReference type="ARBA" id="ARBA00022679"/>
    </source>
</evidence>
<dbReference type="AlphaFoldDB" id="A0A0A1XKM3"/>
<dbReference type="PANTHER" id="PTHR11157">
    <property type="entry name" value="FATTY ACID ACYL TRANSFERASE-RELATED"/>
    <property type="match status" value="1"/>
</dbReference>
<keyword evidence="4 10" id="KW-0812">Transmembrane</keyword>
<proteinExistence type="inferred from homology"/>
<accession>A0A0A1XKM3</accession>
<dbReference type="GO" id="GO:0009922">
    <property type="term" value="F:fatty acid elongase activity"/>
    <property type="evidence" value="ECO:0007669"/>
    <property type="project" value="UniProtKB-EC"/>
</dbReference>
<evidence type="ECO:0000256" key="6">
    <source>
        <dbReference type="ARBA" id="ARBA00022989"/>
    </source>
</evidence>
<evidence type="ECO:0000313" key="11">
    <source>
        <dbReference type="EMBL" id="JAD11556.1"/>
    </source>
</evidence>
<feature type="transmembrane region" description="Helical" evidence="10">
    <location>
        <begin position="32"/>
        <end position="50"/>
    </location>
</feature>
<feature type="transmembrane region" description="Helical" evidence="10">
    <location>
        <begin position="114"/>
        <end position="134"/>
    </location>
</feature>
<reference evidence="11" key="2">
    <citation type="journal article" date="2015" name="Gigascience">
        <title>Reconstructing a comprehensive transcriptome assembly of a white-pupal translocated strain of the pest fruit fly Bactrocera cucurbitae.</title>
        <authorList>
            <person name="Sim S.B."/>
            <person name="Calla B."/>
            <person name="Hall B."/>
            <person name="DeRego T."/>
            <person name="Geib S.M."/>
        </authorList>
    </citation>
    <scope>NUCLEOTIDE SEQUENCE</scope>
</reference>
<evidence type="ECO:0000256" key="8">
    <source>
        <dbReference type="ARBA" id="ARBA00023136"/>
    </source>
</evidence>
<evidence type="ECO:0000256" key="4">
    <source>
        <dbReference type="ARBA" id="ARBA00022692"/>
    </source>
</evidence>
<dbReference type="OrthoDB" id="434092at2759"/>
<keyword evidence="5 10" id="KW-0276">Fatty acid metabolism</keyword>
<evidence type="ECO:0000256" key="5">
    <source>
        <dbReference type="ARBA" id="ARBA00022832"/>
    </source>
</evidence>
<keyword evidence="8 10" id="KW-0472">Membrane</keyword>
<dbReference type="InterPro" id="IPR002076">
    <property type="entry name" value="ELO_fam"/>
</dbReference>
<evidence type="ECO:0000256" key="2">
    <source>
        <dbReference type="ARBA" id="ARBA00022516"/>
    </source>
</evidence>
<dbReference type="GO" id="GO:0042761">
    <property type="term" value="P:very long-chain fatty acid biosynthetic process"/>
    <property type="evidence" value="ECO:0007669"/>
    <property type="project" value="TreeGrafter"/>
</dbReference>
<feature type="transmembrane region" description="Helical" evidence="10">
    <location>
        <begin position="146"/>
        <end position="163"/>
    </location>
</feature>
<gene>
    <name evidence="11" type="primary">ELOVL4_1</name>
    <name evidence="11" type="ORF">g.6872</name>
</gene>
<feature type="transmembrane region" description="Helical" evidence="10">
    <location>
        <begin position="204"/>
        <end position="221"/>
    </location>
</feature>
<dbReference type="GO" id="GO:0019367">
    <property type="term" value="P:fatty acid elongation, saturated fatty acid"/>
    <property type="evidence" value="ECO:0007669"/>
    <property type="project" value="TreeGrafter"/>
</dbReference>
<keyword evidence="6 10" id="KW-1133">Transmembrane helix</keyword>
<dbReference type="GO" id="GO:0005789">
    <property type="term" value="C:endoplasmic reticulum membrane"/>
    <property type="evidence" value="ECO:0007669"/>
    <property type="project" value="TreeGrafter"/>
</dbReference>
<dbReference type="GO" id="GO:0030148">
    <property type="term" value="P:sphingolipid biosynthetic process"/>
    <property type="evidence" value="ECO:0007669"/>
    <property type="project" value="TreeGrafter"/>
</dbReference>
<evidence type="ECO:0000256" key="9">
    <source>
        <dbReference type="ARBA" id="ARBA00023160"/>
    </source>
</evidence>
<dbReference type="EMBL" id="GBXI01002736">
    <property type="protein sequence ID" value="JAD11556.1"/>
    <property type="molecule type" value="Transcribed_RNA"/>
</dbReference>
<name>A0A0A1XKM3_ZEUCU</name>
<keyword evidence="7 10" id="KW-0443">Lipid metabolism</keyword>
<evidence type="ECO:0000256" key="1">
    <source>
        <dbReference type="ARBA" id="ARBA00004141"/>
    </source>
</evidence>
<dbReference type="PROSITE" id="PS01188">
    <property type="entry name" value="ELO"/>
    <property type="match status" value="1"/>
</dbReference>
<dbReference type="GO" id="GO:0034625">
    <property type="term" value="P:fatty acid elongation, monounsaturated fatty acid"/>
    <property type="evidence" value="ECO:0007669"/>
    <property type="project" value="TreeGrafter"/>
</dbReference>
<evidence type="ECO:0000256" key="10">
    <source>
        <dbReference type="RuleBase" id="RU361115"/>
    </source>
</evidence>
<dbReference type="EC" id="2.3.1.199" evidence="10"/>
<organism evidence="11">
    <name type="scientific">Zeugodacus cucurbitae</name>
    <name type="common">Melon fruit fly</name>
    <name type="synonym">Bactrocera cucurbitae</name>
    <dbReference type="NCBI Taxonomy" id="28588"/>
    <lineage>
        <taxon>Eukaryota</taxon>
        <taxon>Metazoa</taxon>
        <taxon>Ecdysozoa</taxon>
        <taxon>Arthropoda</taxon>
        <taxon>Hexapoda</taxon>
        <taxon>Insecta</taxon>
        <taxon>Pterygota</taxon>
        <taxon>Neoptera</taxon>
        <taxon>Endopterygota</taxon>
        <taxon>Diptera</taxon>
        <taxon>Brachycera</taxon>
        <taxon>Muscomorpha</taxon>
        <taxon>Tephritoidea</taxon>
        <taxon>Tephritidae</taxon>
        <taxon>Zeugodacus</taxon>
        <taxon>Zeugodacus</taxon>
    </lineage>
</organism>
<sequence>MLSLQLLHLNNTNLPYAHLADKRTQKWLLVDSYADVFALVALYLLLVRYLPQWMQRRKPLQLRPLLLLYNFLLALLNVHIFKELLINGVRLKYNFWCQPCRELYSKEELRIAAAVWWFYVSKLLEFCDTIFFILRKKHTQLTFLHVYHHCTMFPLWWIAIKWVPTGSTIVPSMINSFIHVIMYSYYGLSALGASVQKFLWWKKYLTTLQLVQFVFGAAWSTQAIARGCDFPAWINYTTILYMATLLFLFGQFYVKTYQTKRNKHN</sequence>
<dbReference type="InterPro" id="IPR030457">
    <property type="entry name" value="ELO_CS"/>
</dbReference>
<feature type="transmembrane region" description="Helical" evidence="10">
    <location>
        <begin position="169"/>
        <end position="192"/>
    </location>
</feature>
<comment type="catalytic activity">
    <reaction evidence="10">
        <text>a very-long-chain acyl-CoA + malonyl-CoA + H(+) = a very-long-chain 3-oxoacyl-CoA + CO2 + CoA</text>
        <dbReference type="Rhea" id="RHEA:32727"/>
        <dbReference type="ChEBI" id="CHEBI:15378"/>
        <dbReference type="ChEBI" id="CHEBI:16526"/>
        <dbReference type="ChEBI" id="CHEBI:57287"/>
        <dbReference type="ChEBI" id="CHEBI:57384"/>
        <dbReference type="ChEBI" id="CHEBI:90725"/>
        <dbReference type="ChEBI" id="CHEBI:90736"/>
        <dbReference type="EC" id="2.3.1.199"/>
    </reaction>
</comment>
<comment type="subcellular location">
    <subcellularLocation>
        <location evidence="1">Membrane</location>
        <topology evidence="1">Multi-pass membrane protein</topology>
    </subcellularLocation>
</comment>
<keyword evidence="3 10" id="KW-0808">Transferase</keyword>